<name>A0A2U1E6L0_9FIRM</name>
<dbReference type="RefSeq" id="WP_116479499.1">
    <property type="nucleotide sequence ID" value="NZ_QEKV01000001.1"/>
</dbReference>
<evidence type="ECO:0000256" key="3">
    <source>
        <dbReference type="ARBA" id="ARBA00022723"/>
    </source>
</evidence>
<dbReference type="PROSITE" id="PS50905">
    <property type="entry name" value="FERRITIN_LIKE"/>
    <property type="match status" value="1"/>
</dbReference>
<comment type="caution">
    <text evidence="8">The sequence shown here is derived from an EMBL/GenBank/DDBJ whole genome shotgun (WGS) entry which is preliminary data.</text>
</comment>
<dbReference type="InterPro" id="IPR052364">
    <property type="entry name" value="Rubrerythrin"/>
</dbReference>
<dbReference type="InterPro" id="IPR024934">
    <property type="entry name" value="Rubredoxin-like_dom"/>
</dbReference>
<evidence type="ECO:0000256" key="2">
    <source>
        <dbReference type="ARBA" id="ARBA00022448"/>
    </source>
</evidence>
<dbReference type="InterPro" id="IPR009078">
    <property type="entry name" value="Ferritin-like_SF"/>
</dbReference>
<dbReference type="Pfam" id="PF21349">
    <property type="entry name" value="RUBY_RBDX"/>
    <property type="match status" value="1"/>
</dbReference>
<organism evidence="8 9">
    <name type="scientific">Ezakiella coagulans</name>
    <dbReference type="NCBI Taxonomy" id="46507"/>
    <lineage>
        <taxon>Bacteria</taxon>
        <taxon>Bacillati</taxon>
        <taxon>Bacillota</taxon>
        <taxon>Tissierellia</taxon>
        <taxon>Ezakiella</taxon>
    </lineage>
</organism>
<dbReference type="InterPro" id="IPR003251">
    <property type="entry name" value="Rr_diiron-bd_dom"/>
</dbReference>
<comment type="cofactor">
    <cofactor evidence="1">
        <name>Fe(3+)</name>
        <dbReference type="ChEBI" id="CHEBI:29034"/>
    </cofactor>
</comment>
<feature type="domain" description="Rubredoxin-like" evidence="6">
    <location>
        <begin position="155"/>
        <end position="189"/>
    </location>
</feature>
<dbReference type="NCBIfam" id="NF045767">
    <property type="entry name" value="RuberyRbr"/>
    <property type="match status" value="1"/>
</dbReference>
<dbReference type="InterPro" id="IPR048574">
    <property type="entry name" value="RUBY_RBDX"/>
</dbReference>
<dbReference type="PANTHER" id="PTHR43865">
    <property type="entry name" value="RUBRERYTHRIN-RELATED"/>
    <property type="match status" value="1"/>
</dbReference>
<dbReference type="Gene3D" id="1.20.1260.10">
    <property type="match status" value="1"/>
</dbReference>
<evidence type="ECO:0000256" key="1">
    <source>
        <dbReference type="ARBA" id="ARBA00001965"/>
    </source>
</evidence>
<dbReference type="InterPro" id="IPR009040">
    <property type="entry name" value="Ferritin-like_diiron"/>
</dbReference>
<dbReference type="PROSITE" id="PS50903">
    <property type="entry name" value="RUBREDOXIN_LIKE"/>
    <property type="match status" value="1"/>
</dbReference>
<feature type="domain" description="Ferritin-like diiron" evidence="7">
    <location>
        <begin position="2"/>
        <end position="148"/>
    </location>
</feature>
<evidence type="ECO:0000313" key="8">
    <source>
        <dbReference type="EMBL" id="PVY95561.1"/>
    </source>
</evidence>
<dbReference type="GO" id="GO:0005506">
    <property type="term" value="F:iron ion binding"/>
    <property type="evidence" value="ECO:0007669"/>
    <property type="project" value="InterPro"/>
</dbReference>
<evidence type="ECO:0000259" key="7">
    <source>
        <dbReference type="PROSITE" id="PS50905"/>
    </source>
</evidence>
<dbReference type="GO" id="GO:0016491">
    <property type="term" value="F:oxidoreductase activity"/>
    <property type="evidence" value="ECO:0007669"/>
    <property type="project" value="InterPro"/>
</dbReference>
<dbReference type="PANTHER" id="PTHR43865:SF1">
    <property type="entry name" value="RUBRERYTHRIN-RELATED"/>
    <property type="match status" value="1"/>
</dbReference>
<dbReference type="EMBL" id="QEKV01000001">
    <property type="protein sequence ID" value="PVY95561.1"/>
    <property type="molecule type" value="Genomic_DNA"/>
</dbReference>
<gene>
    <name evidence="8" type="ORF">C7381_10187</name>
</gene>
<keyword evidence="2" id="KW-0813">Transport</keyword>
<evidence type="ECO:0000256" key="4">
    <source>
        <dbReference type="ARBA" id="ARBA00022982"/>
    </source>
</evidence>
<dbReference type="SUPFAM" id="SSF47240">
    <property type="entry name" value="Ferritin-like"/>
    <property type="match status" value="1"/>
</dbReference>
<dbReference type="CDD" id="cd01041">
    <property type="entry name" value="Rubrerythrin"/>
    <property type="match status" value="1"/>
</dbReference>
<protein>
    <submittedName>
        <fullName evidence="8">Rubrerythrin</fullName>
    </submittedName>
</protein>
<dbReference type="Proteomes" id="UP000245793">
    <property type="component" value="Unassembled WGS sequence"/>
</dbReference>
<dbReference type="Pfam" id="PF02915">
    <property type="entry name" value="Rubrerythrin"/>
    <property type="match status" value="1"/>
</dbReference>
<reference evidence="8 9" key="1">
    <citation type="submission" date="2018-04" db="EMBL/GenBank/DDBJ databases">
        <title>Genomic Encyclopedia of Type Strains, Phase IV (KMG-IV): sequencing the most valuable type-strain genomes for metagenomic binning, comparative biology and taxonomic classification.</title>
        <authorList>
            <person name="Goeker M."/>
        </authorList>
    </citation>
    <scope>NUCLEOTIDE SEQUENCE [LARGE SCALE GENOMIC DNA]</scope>
    <source>
        <strain evidence="8 9">DSM 20705</strain>
    </source>
</reference>
<accession>A0A2U1E6L0</accession>
<evidence type="ECO:0000256" key="5">
    <source>
        <dbReference type="ARBA" id="ARBA00023004"/>
    </source>
</evidence>
<dbReference type="Gene3D" id="2.20.28.10">
    <property type="match status" value="1"/>
</dbReference>
<keyword evidence="4" id="KW-0249">Electron transport</keyword>
<keyword evidence="5" id="KW-0408">Iron</keyword>
<dbReference type="InterPro" id="IPR012347">
    <property type="entry name" value="Ferritin-like"/>
</dbReference>
<keyword evidence="9" id="KW-1185">Reference proteome</keyword>
<keyword evidence="3" id="KW-0479">Metal-binding</keyword>
<evidence type="ECO:0000259" key="6">
    <source>
        <dbReference type="PROSITE" id="PS50903"/>
    </source>
</evidence>
<dbReference type="SUPFAM" id="SSF57802">
    <property type="entry name" value="Rubredoxin-like"/>
    <property type="match status" value="1"/>
</dbReference>
<evidence type="ECO:0000313" key="9">
    <source>
        <dbReference type="Proteomes" id="UP000245793"/>
    </source>
</evidence>
<sequence length="193" mass="22082">MELKGSKTATNLMTAFAGECQAVMRYKMYASQAKKEGLEVIQAVFEETAENERAHANRLYKYLKEELNDEGITINAEYPVHLGDTLTNLRAAAEGEEYEHEDMYPTFAKIAKEEGFTAIAATLKEIGEVEEHHDKRYTALADRLEKDKLFERDEEVYWICLNCGYVHKGKKAPKKCPACDHPQGFFKVLLEDY</sequence>
<proteinExistence type="predicted"/>
<dbReference type="AlphaFoldDB" id="A0A2U1E6L0"/>
<dbReference type="CDD" id="cd00729">
    <property type="entry name" value="rubredoxin_SM"/>
    <property type="match status" value="1"/>
</dbReference>